<feature type="domain" description="TLDc" evidence="5">
    <location>
        <begin position="133"/>
        <end position="294"/>
    </location>
</feature>
<comment type="subcellular location">
    <subcellularLocation>
        <location evidence="1">Mitochondrion</location>
    </subcellularLocation>
</comment>
<protein>
    <recommendedName>
        <fullName evidence="4">Oxidation resistance protein 1</fullName>
    </recommendedName>
</protein>
<proteinExistence type="inferred from homology"/>
<dbReference type="SMART" id="SM00584">
    <property type="entry name" value="TLDc"/>
    <property type="match status" value="1"/>
</dbReference>
<evidence type="ECO:0000256" key="4">
    <source>
        <dbReference type="ARBA" id="ARBA00040604"/>
    </source>
</evidence>
<dbReference type="GO" id="GO:0006979">
    <property type="term" value="P:response to oxidative stress"/>
    <property type="evidence" value="ECO:0007669"/>
    <property type="project" value="TreeGrafter"/>
</dbReference>
<organism evidence="6 7">
    <name type="scientific">Caerostris darwini</name>
    <dbReference type="NCBI Taxonomy" id="1538125"/>
    <lineage>
        <taxon>Eukaryota</taxon>
        <taxon>Metazoa</taxon>
        <taxon>Ecdysozoa</taxon>
        <taxon>Arthropoda</taxon>
        <taxon>Chelicerata</taxon>
        <taxon>Arachnida</taxon>
        <taxon>Araneae</taxon>
        <taxon>Araneomorphae</taxon>
        <taxon>Entelegynae</taxon>
        <taxon>Araneoidea</taxon>
        <taxon>Araneidae</taxon>
        <taxon>Caerostris</taxon>
    </lineage>
</organism>
<dbReference type="GO" id="GO:0005739">
    <property type="term" value="C:mitochondrion"/>
    <property type="evidence" value="ECO:0007669"/>
    <property type="project" value="UniProtKB-SubCell"/>
</dbReference>
<sequence length="294" mass="33732">MSVDRFHLFKDWRGDHKKISSKTRYRDRVCDDLQVAFMRIIDETEGDLSKVIICLSEPQCWNKVVNYKTSSANDVPCKSEIYDDLNKDSRDASKIDAGNIPSEDSKVLSLGEMEKINYSELELPLPDLLSPSEMLQEEHIKELYTLLPARAVGFPWTRIYSTSTDGFLLKSLYRKMRDFDCPVIIVMQDTENAIFGAMLSEPLRQSDGFYGTGETFLFTFHPSFKLFKWSGANNFFINGRYDGFSIGVSEGHFGLWIDSDLYRGTSEQCQTFNNDTLASSRDFHIKTLEAWGFV</sequence>
<dbReference type="PANTHER" id="PTHR23354">
    <property type="entry name" value="NUCLEOLAR PROTEIN 7/ESTROGEN RECEPTOR COACTIVATOR-RELATED"/>
    <property type="match status" value="1"/>
</dbReference>
<gene>
    <name evidence="6" type="primary">OXR1</name>
    <name evidence="6" type="ORF">CDAR_581541</name>
</gene>
<evidence type="ECO:0000256" key="1">
    <source>
        <dbReference type="ARBA" id="ARBA00004173"/>
    </source>
</evidence>
<evidence type="ECO:0000313" key="7">
    <source>
        <dbReference type="Proteomes" id="UP001054837"/>
    </source>
</evidence>
<evidence type="ECO:0000256" key="2">
    <source>
        <dbReference type="ARBA" id="ARBA00009540"/>
    </source>
</evidence>
<comment type="caution">
    <text evidence="6">The sequence shown here is derived from an EMBL/GenBank/DDBJ whole genome shotgun (WGS) entry which is preliminary data.</text>
</comment>
<keyword evidence="7" id="KW-1185">Reference proteome</keyword>
<dbReference type="EMBL" id="BPLQ01015709">
    <property type="protein sequence ID" value="GIY90159.1"/>
    <property type="molecule type" value="Genomic_DNA"/>
</dbReference>
<dbReference type="InterPro" id="IPR006571">
    <property type="entry name" value="TLDc_dom"/>
</dbReference>
<dbReference type="Proteomes" id="UP001054837">
    <property type="component" value="Unassembled WGS sequence"/>
</dbReference>
<dbReference type="PANTHER" id="PTHR23354:SF62">
    <property type="entry name" value="MUSTARD, ISOFORM V"/>
    <property type="match status" value="1"/>
</dbReference>
<keyword evidence="3" id="KW-0496">Mitochondrion</keyword>
<name>A0AAV4X6K8_9ARAC</name>
<dbReference type="AlphaFoldDB" id="A0AAV4X6K8"/>
<dbReference type="PROSITE" id="PS51886">
    <property type="entry name" value="TLDC"/>
    <property type="match status" value="1"/>
</dbReference>
<reference evidence="6 7" key="1">
    <citation type="submission" date="2021-06" db="EMBL/GenBank/DDBJ databases">
        <title>Caerostris darwini draft genome.</title>
        <authorList>
            <person name="Kono N."/>
            <person name="Arakawa K."/>
        </authorList>
    </citation>
    <scope>NUCLEOTIDE SEQUENCE [LARGE SCALE GENOMIC DNA]</scope>
</reference>
<accession>A0AAV4X6K8</accession>
<dbReference type="Pfam" id="PF07534">
    <property type="entry name" value="TLD"/>
    <property type="match status" value="1"/>
</dbReference>
<evidence type="ECO:0000259" key="5">
    <source>
        <dbReference type="PROSITE" id="PS51886"/>
    </source>
</evidence>
<evidence type="ECO:0000256" key="3">
    <source>
        <dbReference type="ARBA" id="ARBA00023128"/>
    </source>
</evidence>
<dbReference type="GO" id="GO:0005634">
    <property type="term" value="C:nucleus"/>
    <property type="evidence" value="ECO:0007669"/>
    <property type="project" value="TreeGrafter"/>
</dbReference>
<comment type="similarity">
    <text evidence="2">Belongs to the OXR1 family.</text>
</comment>
<evidence type="ECO:0000313" key="6">
    <source>
        <dbReference type="EMBL" id="GIY90159.1"/>
    </source>
</evidence>